<dbReference type="RefSeq" id="WP_146161793.1">
    <property type="nucleotide sequence ID" value="NZ_QAOM01000002.1"/>
</dbReference>
<comment type="caution">
    <text evidence="7">The sequence shown here is derived from an EMBL/GenBank/DDBJ whole genome shotgun (WGS) entry which is preliminary data.</text>
</comment>
<organism evidence="7 8">
    <name type="scientific">Trichococcus patagoniensis</name>
    <dbReference type="NCBI Taxonomy" id="382641"/>
    <lineage>
        <taxon>Bacteria</taxon>
        <taxon>Bacillati</taxon>
        <taxon>Bacillota</taxon>
        <taxon>Bacilli</taxon>
        <taxon>Lactobacillales</taxon>
        <taxon>Carnobacteriaceae</taxon>
        <taxon>Trichococcus</taxon>
    </lineage>
</organism>
<sequence length="375" mass="43911">MKLKITKHNIPDLMLLTIISGILSTNGFLKYLVVILISMILLLKNRKINITLEIKGILYPIVYYVLIGIMIAILSGNVSIYTFKQIAFYSVPCLFSIALYSSVSLKRFKKMTQIQFWSILIIFLIKKIPEYNPIDLLESELAFVFGAYILYFIYLKKNFNVSIAIIALILAHKRIVIVAIVIVTFIYYIIDIFKEVNKRKVLMSVYIVFIGLAFFLIYFIKSGEFLLFVREYQINTQGRADYIYPIFNDLYSFSIFFSGRGIGYVLNVLHVYPLKNLHNDILAMFIEIGFVGSIIYFYLYKLFFDRLYIRKGERIARFIMLLFIYTFILYISDNVSIYISYLIPFYMIILSSRNNDEISQNTKKIQNSTRSNLKS</sequence>
<proteinExistence type="predicted"/>
<keyword evidence="3 5" id="KW-1133">Transmembrane helix</keyword>
<evidence type="ECO:0000256" key="4">
    <source>
        <dbReference type="ARBA" id="ARBA00023136"/>
    </source>
</evidence>
<evidence type="ECO:0000256" key="2">
    <source>
        <dbReference type="ARBA" id="ARBA00022692"/>
    </source>
</evidence>
<feature type="transmembrane region" description="Helical" evidence="5">
    <location>
        <begin position="136"/>
        <end position="155"/>
    </location>
</feature>
<accession>A0A2T5IQ45</accession>
<dbReference type="Pfam" id="PF04932">
    <property type="entry name" value="Wzy_C"/>
    <property type="match status" value="1"/>
</dbReference>
<evidence type="ECO:0000259" key="6">
    <source>
        <dbReference type="Pfam" id="PF04932"/>
    </source>
</evidence>
<evidence type="ECO:0000256" key="1">
    <source>
        <dbReference type="ARBA" id="ARBA00004141"/>
    </source>
</evidence>
<feature type="transmembrane region" description="Helical" evidence="5">
    <location>
        <begin position="86"/>
        <end position="105"/>
    </location>
</feature>
<keyword evidence="4 5" id="KW-0472">Membrane</keyword>
<feature type="domain" description="O-antigen ligase-related" evidence="6">
    <location>
        <begin position="161"/>
        <end position="297"/>
    </location>
</feature>
<dbReference type="InterPro" id="IPR007016">
    <property type="entry name" value="O-antigen_ligase-rel_domated"/>
</dbReference>
<gene>
    <name evidence="7" type="ORF">C8U37_10239</name>
</gene>
<protein>
    <recommendedName>
        <fullName evidence="6">O-antigen ligase-related domain-containing protein</fullName>
    </recommendedName>
</protein>
<feature type="transmembrane region" description="Helical" evidence="5">
    <location>
        <begin position="201"/>
        <end position="220"/>
    </location>
</feature>
<evidence type="ECO:0000256" key="5">
    <source>
        <dbReference type="SAM" id="Phobius"/>
    </source>
</evidence>
<dbReference type="AlphaFoldDB" id="A0A2T5IQ45"/>
<feature type="transmembrane region" description="Helical" evidence="5">
    <location>
        <begin position="281"/>
        <end position="303"/>
    </location>
</feature>
<evidence type="ECO:0000256" key="3">
    <source>
        <dbReference type="ARBA" id="ARBA00022989"/>
    </source>
</evidence>
<evidence type="ECO:0000313" key="7">
    <source>
        <dbReference type="EMBL" id="PTQ85936.1"/>
    </source>
</evidence>
<dbReference type="GO" id="GO:0016020">
    <property type="term" value="C:membrane"/>
    <property type="evidence" value="ECO:0007669"/>
    <property type="project" value="UniProtKB-SubCell"/>
</dbReference>
<feature type="transmembrane region" description="Helical" evidence="5">
    <location>
        <begin position="161"/>
        <end position="189"/>
    </location>
</feature>
<name>A0A2T5IQ45_9LACT</name>
<keyword evidence="2 5" id="KW-0812">Transmembrane</keyword>
<feature type="transmembrane region" description="Helical" evidence="5">
    <location>
        <begin position="13"/>
        <end position="41"/>
    </location>
</feature>
<dbReference type="OrthoDB" id="2085703at2"/>
<evidence type="ECO:0000313" key="8">
    <source>
        <dbReference type="Proteomes" id="UP000244161"/>
    </source>
</evidence>
<feature type="transmembrane region" description="Helical" evidence="5">
    <location>
        <begin position="61"/>
        <end position="80"/>
    </location>
</feature>
<dbReference type="EMBL" id="QAOM01000002">
    <property type="protein sequence ID" value="PTQ85936.1"/>
    <property type="molecule type" value="Genomic_DNA"/>
</dbReference>
<keyword evidence="8" id="KW-1185">Reference proteome</keyword>
<comment type="subcellular location">
    <subcellularLocation>
        <location evidence="1">Membrane</location>
        <topology evidence="1">Multi-pass membrane protein</topology>
    </subcellularLocation>
</comment>
<reference evidence="7 8" key="1">
    <citation type="submission" date="2018-04" db="EMBL/GenBank/DDBJ databases">
        <title>Genomic Encyclopedia of Archaeal and Bacterial Type Strains, Phase II (KMG-II): from individual species to whole genera.</title>
        <authorList>
            <person name="Goeker M."/>
        </authorList>
    </citation>
    <scope>NUCLEOTIDE SEQUENCE [LARGE SCALE GENOMIC DNA]</scope>
    <source>
        <strain evidence="7 8">DSM 18806</strain>
    </source>
</reference>
<dbReference type="Proteomes" id="UP000244161">
    <property type="component" value="Unassembled WGS sequence"/>
</dbReference>